<protein>
    <submittedName>
        <fullName evidence="6">NTP pyrophosphohydrolase</fullName>
    </submittedName>
</protein>
<evidence type="ECO:0000259" key="5">
    <source>
        <dbReference type="PROSITE" id="PS51462"/>
    </source>
</evidence>
<organism evidence="6 7">
    <name type="scientific">Rhizobium wuzhouense</name>
    <dbReference type="NCBI Taxonomy" id="1986026"/>
    <lineage>
        <taxon>Bacteria</taxon>
        <taxon>Pseudomonadati</taxon>
        <taxon>Pseudomonadota</taxon>
        <taxon>Alphaproteobacteria</taxon>
        <taxon>Hyphomicrobiales</taxon>
        <taxon>Rhizobiaceae</taxon>
        <taxon>Rhizobium/Agrobacterium group</taxon>
        <taxon>Rhizobium</taxon>
    </lineage>
</organism>
<comment type="cofactor">
    <cofactor evidence="1">
        <name>Mg(2+)</name>
        <dbReference type="ChEBI" id="CHEBI:18420"/>
    </cofactor>
</comment>
<dbReference type="Proteomes" id="UP000247536">
    <property type="component" value="Unassembled WGS sequence"/>
</dbReference>
<evidence type="ECO:0000313" key="7">
    <source>
        <dbReference type="Proteomes" id="UP000247536"/>
    </source>
</evidence>
<gene>
    <name evidence="6" type="ORF">DMY87_03105</name>
</gene>
<evidence type="ECO:0000256" key="2">
    <source>
        <dbReference type="ARBA" id="ARBA00022723"/>
    </source>
</evidence>
<evidence type="ECO:0000256" key="3">
    <source>
        <dbReference type="ARBA" id="ARBA00022801"/>
    </source>
</evidence>
<sequence>MLQRPPRQQFAAICHRRKKKTGELEVLVITSRDTGRWVIPKGWHMPGKQPHAIAEREAYEEAGIKGKATSEPFGYYTYMKRMRGGHKVLTRVQVHALDVKSLLKEFPEKGTRRLEWVSCEEAAKRVDEPELKTLFLAFGKQAAISPDASGKITANVA</sequence>
<dbReference type="Pfam" id="PF00293">
    <property type="entry name" value="NUDIX"/>
    <property type="match status" value="1"/>
</dbReference>
<evidence type="ECO:0000313" key="6">
    <source>
        <dbReference type="EMBL" id="PYB77935.1"/>
    </source>
</evidence>
<dbReference type="InterPro" id="IPR015797">
    <property type="entry name" value="NUDIX_hydrolase-like_dom_sf"/>
</dbReference>
<dbReference type="InterPro" id="IPR000086">
    <property type="entry name" value="NUDIX_hydrolase_dom"/>
</dbReference>
<comment type="caution">
    <text evidence="6">The sequence shown here is derived from an EMBL/GenBank/DDBJ whole genome shotgun (WGS) entry which is preliminary data.</text>
</comment>
<dbReference type="Gene3D" id="3.90.79.10">
    <property type="entry name" value="Nucleoside Triphosphate Pyrophosphohydrolase"/>
    <property type="match status" value="1"/>
</dbReference>
<evidence type="ECO:0000256" key="4">
    <source>
        <dbReference type="ARBA" id="ARBA00022842"/>
    </source>
</evidence>
<feature type="domain" description="Nudix hydrolase" evidence="5">
    <location>
        <begin position="5"/>
        <end position="139"/>
    </location>
</feature>
<dbReference type="SUPFAM" id="SSF55811">
    <property type="entry name" value="Nudix"/>
    <property type="match status" value="1"/>
</dbReference>
<dbReference type="PANTHER" id="PTHR12629">
    <property type="entry name" value="DIPHOSPHOINOSITOL POLYPHOSPHATE PHOSPHOHYDROLASE"/>
    <property type="match status" value="1"/>
</dbReference>
<reference evidence="6 7" key="1">
    <citation type="submission" date="2018-06" db="EMBL/GenBank/DDBJ databases">
        <title>Rhizobium wuzhouense sp. nov., isolated from roots of Oryza officinalis.</title>
        <authorList>
            <person name="Yuan T."/>
        </authorList>
    </citation>
    <scope>NUCLEOTIDE SEQUENCE [LARGE SCALE GENOMIC DNA]</scope>
    <source>
        <strain evidence="6 7">W44</strain>
    </source>
</reference>
<name>A0ABX5NXL3_9HYPH</name>
<evidence type="ECO:0000256" key="1">
    <source>
        <dbReference type="ARBA" id="ARBA00001946"/>
    </source>
</evidence>
<keyword evidence="7" id="KW-1185">Reference proteome</keyword>
<proteinExistence type="predicted"/>
<keyword evidence="4" id="KW-0460">Magnesium</keyword>
<dbReference type="PANTHER" id="PTHR12629:SF0">
    <property type="entry name" value="DIPHOSPHOINOSITOL-POLYPHOSPHATE DIPHOSPHATASE"/>
    <property type="match status" value="1"/>
</dbReference>
<dbReference type="CDD" id="cd04666">
    <property type="entry name" value="NUDIX_DIPP2_like_Nudt4"/>
    <property type="match status" value="1"/>
</dbReference>
<dbReference type="PROSITE" id="PS51462">
    <property type="entry name" value="NUDIX"/>
    <property type="match status" value="1"/>
</dbReference>
<keyword evidence="2" id="KW-0479">Metal-binding</keyword>
<dbReference type="EMBL" id="QJRY01000001">
    <property type="protein sequence ID" value="PYB77935.1"/>
    <property type="molecule type" value="Genomic_DNA"/>
</dbReference>
<keyword evidence="3" id="KW-0378">Hydrolase</keyword>
<accession>A0ABX5NXL3</accession>
<dbReference type="InterPro" id="IPR047198">
    <property type="entry name" value="DDP-like_NUDIX"/>
</dbReference>